<reference evidence="2" key="1">
    <citation type="submission" date="2014-12" db="EMBL/GenBank/DDBJ databases">
        <title>Insight into the proteome of Arion vulgaris.</title>
        <authorList>
            <person name="Aradska J."/>
            <person name="Bulat T."/>
            <person name="Smidak R."/>
            <person name="Sarate P."/>
            <person name="Gangsoo J."/>
            <person name="Sialana F."/>
            <person name="Bilban M."/>
            <person name="Lubec G."/>
        </authorList>
    </citation>
    <scope>NUCLEOTIDE SEQUENCE</scope>
    <source>
        <tissue evidence="2">Skin</tissue>
    </source>
</reference>
<protein>
    <submittedName>
        <fullName evidence="2">Uncharacterized protein</fullName>
    </submittedName>
</protein>
<dbReference type="InterPro" id="IPR029033">
    <property type="entry name" value="His_PPase_superfam"/>
</dbReference>
<dbReference type="Gene3D" id="3.40.50.1240">
    <property type="entry name" value="Phosphoglycerate mutase-like"/>
    <property type="match status" value="1"/>
</dbReference>
<evidence type="ECO:0000313" key="2">
    <source>
        <dbReference type="EMBL" id="CEK70744.1"/>
    </source>
</evidence>
<accession>A0A0B6ZQ21</accession>
<dbReference type="EMBL" id="HACG01023879">
    <property type="protein sequence ID" value="CEK70744.1"/>
    <property type="molecule type" value="Transcribed_RNA"/>
</dbReference>
<feature type="compositionally biased region" description="Low complexity" evidence="1">
    <location>
        <begin position="14"/>
        <end position="27"/>
    </location>
</feature>
<organism evidence="2">
    <name type="scientific">Arion vulgaris</name>
    <dbReference type="NCBI Taxonomy" id="1028688"/>
    <lineage>
        <taxon>Eukaryota</taxon>
        <taxon>Metazoa</taxon>
        <taxon>Spiralia</taxon>
        <taxon>Lophotrochozoa</taxon>
        <taxon>Mollusca</taxon>
        <taxon>Gastropoda</taxon>
        <taxon>Heterobranchia</taxon>
        <taxon>Euthyneura</taxon>
        <taxon>Panpulmonata</taxon>
        <taxon>Eupulmonata</taxon>
        <taxon>Stylommatophora</taxon>
        <taxon>Helicina</taxon>
        <taxon>Arionoidea</taxon>
        <taxon>Arionidae</taxon>
        <taxon>Arion</taxon>
    </lineage>
</organism>
<name>A0A0B6ZQ21_9EUPU</name>
<gene>
    <name evidence="2" type="primary">ORF75466</name>
</gene>
<dbReference type="AlphaFoldDB" id="A0A0B6ZQ21"/>
<feature type="non-terminal residue" evidence="2">
    <location>
        <position position="1"/>
    </location>
</feature>
<proteinExistence type="predicted"/>
<feature type="region of interest" description="Disordered" evidence="1">
    <location>
        <begin position="1"/>
        <end position="36"/>
    </location>
</feature>
<sequence>KTDRCDDSDERPTSSSSASGIGRSDISNSAKKNECFDSSSIPSVLIVSHGLLLRELKLLLIDKYDKQLVGGNAKNAGRICPNTGVSQFTMIVFIKNEQVCVKCDQVHFISNISHLESSSDDLLSHAKFQGAL</sequence>
<evidence type="ECO:0000256" key="1">
    <source>
        <dbReference type="SAM" id="MobiDB-lite"/>
    </source>
</evidence>